<sequence length="368" mass="41183">MLPYDPIELQHELDANYYVTLISFTILVQEYICTFDQEVERYWSGSSFSWASFFFYLNRYVTLLGHIPVMLQFFWTTQSPAKLLVSYPPDISPIFRNSRSNFSVLLIMRMYALYEKSLRILSLFVSVALGAVGFGCWAVLAGKTQPKAVDIVIEIGCASSLTRYDSIRMAAAWGGLVIFDTLVFVMTLYRSCSFKSSSGLPLMSLLTRDGSMYFGVMVCSALGNIMTFLFGGPFTRGVLTIFTNVISSVAITRLMLHLRDPSLADRPKRHTDLTSIGCPDIGGISTIIFPQGQLETQNHTVTHGSTYTVYRGASFHGFQNKLRQQIQCRSDGIEYEVRGPGRPVGDSGYELLPVHSPPHTRTHFSQGP</sequence>
<proteinExistence type="predicted"/>
<gene>
    <name evidence="1" type="ORF">BDN72DRAFT_194885</name>
</gene>
<keyword evidence="2" id="KW-1185">Reference proteome</keyword>
<dbReference type="EMBL" id="ML208434">
    <property type="protein sequence ID" value="TFK65507.1"/>
    <property type="molecule type" value="Genomic_DNA"/>
</dbReference>
<dbReference type="Proteomes" id="UP000308600">
    <property type="component" value="Unassembled WGS sequence"/>
</dbReference>
<accession>A0ACD3AIB0</accession>
<name>A0ACD3AIB0_9AGAR</name>
<evidence type="ECO:0000313" key="1">
    <source>
        <dbReference type="EMBL" id="TFK65507.1"/>
    </source>
</evidence>
<organism evidence="1 2">
    <name type="scientific">Pluteus cervinus</name>
    <dbReference type="NCBI Taxonomy" id="181527"/>
    <lineage>
        <taxon>Eukaryota</taxon>
        <taxon>Fungi</taxon>
        <taxon>Dikarya</taxon>
        <taxon>Basidiomycota</taxon>
        <taxon>Agaricomycotina</taxon>
        <taxon>Agaricomycetes</taxon>
        <taxon>Agaricomycetidae</taxon>
        <taxon>Agaricales</taxon>
        <taxon>Pluteineae</taxon>
        <taxon>Pluteaceae</taxon>
        <taxon>Pluteus</taxon>
    </lineage>
</organism>
<protein>
    <submittedName>
        <fullName evidence="1">Uncharacterized protein</fullName>
    </submittedName>
</protein>
<reference evidence="1 2" key="1">
    <citation type="journal article" date="2019" name="Nat. Ecol. Evol.">
        <title>Megaphylogeny resolves global patterns of mushroom evolution.</title>
        <authorList>
            <person name="Varga T."/>
            <person name="Krizsan K."/>
            <person name="Foldi C."/>
            <person name="Dima B."/>
            <person name="Sanchez-Garcia M."/>
            <person name="Sanchez-Ramirez S."/>
            <person name="Szollosi G.J."/>
            <person name="Szarkandi J.G."/>
            <person name="Papp V."/>
            <person name="Albert L."/>
            <person name="Andreopoulos W."/>
            <person name="Angelini C."/>
            <person name="Antonin V."/>
            <person name="Barry K.W."/>
            <person name="Bougher N.L."/>
            <person name="Buchanan P."/>
            <person name="Buyck B."/>
            <person name="Bense V."/>
            <person name="Catcheside P."/>
            <person name="Chovatia M."/>
            <person name="Cooper J."/>
            <person name="Damon W."/>
            <person name="Desjardin D."/>
            <person name="Finy P."/>
            <person name="Geml J."/>
            <person name="Haridas S."/>
            <person name="Hughes K."/>
            <person name="Justo A."/>
            <person name="Karasinski D."/>
            <person name="Kautmanova I."/>
            <person name="Kiss B."/>
            <person name="Kocsube S."/>
            <person name="Kotiranta H."/>
            <person name="LaButti K.M."/>
            <person name="Lechner B.E."/>
            <person name="Liimatainen K."/>
            <person name="Lipzen A."/>
            <person name="Lukacs Z."/>
            <person name="Mihaltcheva S."/>
            <person name="Morgado L.N."/>
            <person name="Niskanen T."/>
            <person name="Noordeloos M.E."/>
            <person name="Ohm R.A."/>
            <person name="Ortiz-Santana B."/>
            <person name="Ovrebo C."/>
            <person name="Racz N."/>
            <person name="Riley R."/>
            <person name="Savchenko A."/>
            <person name="Shiryaev A."/>
            <person name="Soop K."/>
            <person name="Spirin V."/>
            <person name="Szebenyi C."/>
            <person name="Tomsovsky M."/>
            <person name="Tulloss R.E."/>
            <person name="Uehling J."/>
            <person name="Grigoriev I.V."/>
            <person name="Vagvolgyi C."/>
            <person name="Papp T."/>
            <person name="Martin F.M."/>
            <person name="Miettinen O."/>
            <person name="Hibbett D.S."/>
            <person name="Nagy L.G."/>
        </authorList>
    </citation>
    <scope>NUCLEOTIDE SEQUENCE [LARGE SCALE GENOMIC DNA]</scope>
    <source>
        <strain evidence="1 2">NL-1719</strain>
    </source>
</reference>
<evidence type="ECO:0000313" key="2">
    <source>
        <dbReference type="Proteomes" id="UP000308600"/>
    </source>
</evidence>